<sequence length="149" mass="17030">MCVDSLPASTNSGIVLEEVLKEPPKWKVLRVRNLLAVFRQFITIFTWDHVFQEVLEEIEEEREKHPLSRVDPVIEGEEDDDGIVLVACKDERSCMQLEDCIIKGPHKVFIADYFSPANDFHFSCLLLLLSQAVGKAHNHVFARALLVEL</sequence>
<accession>A0ACC0LRC2</accession>
<dbReference type="EMBL" id="CM046398">
    <property type="protein sequence ID" value="KAI8531221.1"/>
    <property type="molecule type" value="Genomic_DNA"/>
</dbReference>
<comment type="caution">
    <text evidence="1">The sequence shown here is derived from an EMBL/GenBank/DDBJ whole genome shotgun (WGS) entry which is preliminary data.</text>
</comment>
<reference evidence="1" key="1">
    <citation type="submission" date="2022-02" db="EMBL/GenBank/DDBJ databases">
        <title>Plant Genome Project.</title>
        <authorList>
            <person name="Zhang R.-G."/>
        </authorList>
    </citation>
    <scope>NUCLEOTIDE SEQUENCE</scope>
    <source>
        <strain evidence="1">AT1</strain>
    </source>
</reference>
<name>A0ACC0LRC2_RHOML</name>
<gene>
    <name evidence="1" type="ORF">RHMOL_Rhmol11G0120200</name>
</gene>
<protein>
    <submittedName>
        <fullName evidence="1">Uncharacterized protein</fullName>
    </submittedName>
</protein>
<evidence type="ECO:0000313" key="1">
    <source>
        <dbReference type="EMBL" id="KAI8531221.1"/>
    </source>
</evidence>
<evidence type="ECO:0000313" key="2">
    <source>
        <dbReference type="Proteomes" id="UP001062846"/>
    </source>
</evidence>
<dbReference type="Proteomes" id="UP001062846">
    <property type="component" value="Chromosome 11"/>
</dbReference>
<organism evidence="1 2">
    <name type="scientific">Rhododendron molle</name>
    <name type="common">Chinese azalea</name>
    <name type="synonym">Azalea mollis</name>
    <dbReference type="NCBI Taxonomy" id="49168"/>
    <lineage>
        <taxon>Eukaryota</taxon>
        <taxon>Viridiplantae</taxon>
        <taxon>Streptophyta</taxon>
        <taxon>Embryophyta</taxon>
        <taxon>Tracheophyta</taxon>
        <taxon>Spermatophyta</taxon>
        <taxon>Magnoliopsida</taxon>
        <taxon>eudicotyledons</taxon>
        <taxon>Gunneridae</taxon>
        <taxon>Pentapetalae</taxon>
        <taxon>asterids</taxon>
        <taxon>Ericales</taxon>
        <taxon>Ericaceae</taxon>
        <taxon>Ericoideae</taxon>
        <taxon>Rhodoreae</taxon>
        <taxon>Rhododendron</taxon>
    </lineage>
</organism>
<proteinExistence type="predicted"/>
<keyword evidence="2" id="KW-1185">Reference proteome</keyword>